<dbReference type="InterPro" id="IPR036291">
    <property type="entry name" value="NAD(P)-bd_dom_sf"/>
</dbReference>
<accession>A0A1N7RAV0</accession>
<keyword evidence="2" id="KW-0560">Oxidoreductase</keyword>
<gene>
    <name evidence="3" type="ORF">SAMN05421788_11161</name>
</gene>
<dbReference type="PRINTS" id="PR00081">
    <property type="entry name" value="GDHRDH"/>
</dbReference>
<dbReference type="STRING" id="477680.SAMN05421788_11161"/>
<evidence type="ECO:0000313" key="3">
    <source>
        <dbReference type="EMBL" id="SIT32231.1"/>
    </source>
</evidence>
<dbReference type="SUPFAM" id="SSF51735">
    <property type="entry name" value="NAD(P)-binding Rossmann-fold domains"/>
    <property type="match status" value="1"/>
</dbReference>
<reference evidence="4" key="1">
    <citation type="submission" date="2017-01" db="EMBL/GenBank/DDBJ databases">
        <authorList>
            <person name="Varghese N."/>
            <person name="Submissions S."/>
        </authorList>
    </citation>
    <scope>NUCLEOTIDE SEQUENCE [LARGE SCALE GENOMIC DNA]</scope>
    <source>
        <strain evidence="4">DSM 21054</strain>
    </source>
</reference>
<dbReference type="Proteomes" id="UP000186917">
    <property type="component" value="Unassembled WGS sequence"/>
</dbReference>
<comment type="similarity">
    <text evidence="1">Belongs to the short-chain dehydrogenases/reductases (SDR) family.</text>
</comment>
<dbReference type="Gene3D" id="3.40.50.720">
    <property type="entry name" value="NAD(P)-binding Rossmann-like Domain"/>
    <property type="match status" value="1"/>
</dbReference>
<protein>
    <submittedName>
        <fullName evidence="3">NAD(P)-dependent dehydrogenase, short-chain alcohol dehydrogenase family</fullName>
    </submittedName>
</protein>
<evidence type="ECO:0000313" key="4">
    <source>
        <dbReference type="Proteomes" id="UP000186917"/>
    </source>
</evidence>
<keyword evidence="4" id="KW-1185">Reference proteome</keyword>
<proteinExistence type="inferred from homology"/>
<dbReference type="PANTHER" id="PTHR43477:SF1">
    <property type="entry name" value="DIHYDROANTICAPSIN 7-DEHYDROGENASE"/>
    <property type="match status" value="1"/>
</dbReference>
<dbReference type="GO" id="GO:0016491">
    <property type="term" value="F:oxidoreductase activity"/>
    <property type="evidence" value="ECO:0007669"/>
    <property type="project" value="UniProtKB-KW"/>
</dbReference>
<organism evidence="3 4">
    <name type="scientific">Filimonas lacunae</name>
    <dbReference type="NCBI Taxonomy" id="477680"/>
    <lineage>
        <taxon>Bacteria</taxon>
        <taxon>Pseudomonadati</taxon>
        <taxon>Bacteroidota</taxon>
        <taxon>Chitinophagia</taxon>
        <taxon>Chitinophagales</taxon>
        <taxon>Chitinophagaceae</taxon>
        <taxon>Filimonas</taxon>
    </lineage>
</organism>
<sequence length="267" mass="28394">MFLPFVKSFANIGGQFCVAKHKIMETTSNTLAGKQVVVLGGSAGIGLAVAQLAALLHAQVTIVSSNQQRLNQSLASLPQGTKAVAVDLSDEAAIKAFFDSLSTIDHLVYTAGENLQLGPVADMDITAAKQFLNIRYWGAMTAIKYATPKINPSGSIVLTSGVASIRPGKGWSLGTSICSAMEALTKVLALEMAPIRVNIVAPGMVMTQLWDNIPEANRNAMYEEVAKSLPAGYITKPEEIAPSYIHLMTQPYITGQRIIIDGGYALL</sequence>
<dbReference type="EMBL" id="FTOR01000011">
    <property type="protein sequence ID" value="SIT32231.1"/>
    <property type="molecule type" value="Genomic_DNA"/>
</dbReference>
<evidence type="ECO:0000256" key="1">
    <source>
        <dbReference type="ARBA" id="ARBA00006484"/>
    </source>
</evidence>
<dbReference type="InterPro" id="IPR002347">
    <property type="entry name" value="SDR_fam"/>
</dbReference>
<dbReference type="AlphaFoldDB" id="A0A1N7RAV0"/>
<name>A0A1N7RAV0_9BACT</name>
<evidence type="ECO:0000256" key="2">
    <source>
        <dbReference type="ARBA" id="ARBA00023002"/>
    </source>
</evidence>
<dbReference type="PANTHER" id="PTHR43477">
    <property type="entry name" value="DIHYDROANTICAPSIN 7-DEHYDROGENASE"/>
    <property type="match status" value="1"/>
</dbReference>
<dbReference type="InterPro" id="IPR051122">
    <property type="entry name" value="SDR_DHRS6-like"/>
</dbReference>
<dbReference type="Pfam" id="PF13561">
    <property type="entry name" value="adh_short_C2"/>
    <property type="match status" value="1"/>
</dbReference>